<accession>A0A1F4VZT1</accession>
<sequence>MIKQKGNLPLIILIAIGLAVLALSYYFSVNRDKPGFIQVNPDQEEEFTKLNDDSKTPKEADNSAIEELDQLVENIDSTPKEDISDLE</sequence>
<dbReference type="Proteomes" id="UP000176614">
    <property type="component" value="Unassembled WGS sequence"/>
</dbReference>
<dbReference type="EMBL" id="MEVT01000014">
    <property type="protein sequence ID" value="OGC62672.1"/>
    <property type="molecule type" value="Genomic_DNA"/>
</dbReference>
<evidence type="ECO:0000256" key="1">
    <source>
        <dbReference type="SAM" id="Phobius"/>
    </source>
</evidence>
<organism evidence="2 3">
    <name type="scientific">candidate division WWE3 bacterium RIFOXYA2_FULL_46_9</name>
    <dbReference type="NCBI Taxonomy" id="1802636"/>
    <lineage>
        <taxon>Bacteria</taxon>
        <taxon>Katanobacteria</taxon>
    </lineage>
</organism>
<comment type="caution">
    <text evidence="2">The sequence shown here is derived from an EMBL/GenBank/DDBJ whole genome shotgun (WGS) entry which is preliminary data.</text>
</comment>
<proteinExistence type="predicted"/>
<reference evidence="2 3" key="1">
    <citation type="journal article" date="2016" name="Nat. Commun.">
        <title>Thousands of microbial genomes shed light on interconnected biogeochemical processes in an aquifer system.</title>
        <authorList>
            <person name="Anantharaman K."/>
            <person name="Brown C.T."/>
            <person name="Hug L.A."/>
            <person name="Sharon I."/>
            <person name="Castelle C.J."/>
            <person name="Probst A.J."/>
            <person name="Thomas B.C."/>
            <person name="Singh A."/>
            <person name="Wilkins M.J."/>
            <person name="Karaoz U."/>
            <person name="Brodie E.L."/>
            <person name="Williams K.H."/>
            <person name="Hubbard S.S."/>
            <person name="Banfield J.F."/>
        </authorList>
    </citation>
    <scope>NUCLEOTIDE SEQUENCE [LARGE SCALE GENOMIC DNA]</scope>
</reference>
<keyword evidence="1" id="KW-0472">Membrane</keyword>
<feature type="transmembrane region" description="Helical" evidence="1">
    <location>
        <begin position="7"/>
        <end position="27"/>
    </location>
</feature>
<evidence type="ECO:0000313" key="3">
    <source>
        <dbReference type="Proteomes" id="UP000176614"/>
    </source>
</evidence>
<dbReference type="AlphaFoldDB" id="A0A1F4VZT1"/>
<protein>
    <submittedName>
        <fullName evidence="2">Uncharacterized protein</fullName>
    </submittedName>
</protein>
<keyword evidence="1" id="KW-0812">Transmembrane</keyword>
<name>A0A1F4VZT1_UNCKA</name>
<gene>
    <name evidence="2" type="ORF">A2264_02270</name>
</gene>
<keyword evidence="1" id="KW-1133">Transmembrane helix</keyword>
<evidence type="ECO:0000313" key="2">
    <source>
        <dbReference type="EMBL" id="OGC62672.1"/>
    </source>
</evidence>